<accession>A0AAE9YWV7</accession>
<dbReference type="PANTHER" id="PTHR43126">
    <property type="entry name" value="D-ALANYL-D-ALANINE DIPEPTIDASE"/>
    <property type="match status" value="1"/>
</dbReference>
<dbReference type="InterPro" id="IPR009045">
    <property type="entry name" value="Zn_M74/Hedgehog-like"/>
</dbReference>
<comment type="function">
    <text evidence="9 10">Catalyzes hydrolysis of the D-alanyl-D-alanine dipeptide.</text>
</comment>
<organism evidence="11 12">
    <name type="scientific">Thalassomonas actiniarum</name>
    <dbReference type="NCBI Taxonomy" id="485447"/>
    <lineage>
        <taxon>Bacteria</taxon>
        <taxon>Pseudomonadati</taxon>
        <taxon>Pseudomonadota</taxon>
        <taxon>Gammaproteobacteria</taxon>
        <taxon>Alteromonadales</taxon>
        <taxon>Colwelliaceae</taxon>
        <taxon>Thalassomonas</taxon>
    </lineage>
</organism>
<keyword evidence="12" id="KW-1185">Reference proteome</keyword>
<dbReference type="GO" id="GO:0071555">
    <property type="term" value="P:cell wall organization"/>
    <property type="evidence" value="ECO:0007669"/>
    <property type="project" value="UniProtKB-KW"/>
</dbReference>
<dbReference type="InterPro" id="IPR000755">
    <property type="entry name" value="A_A_dipeptidase"/>
</dbReference>
<dbReference type="Gene3D" id="3.30.1380.10">
    <property type="match status" value="1"/>
</dbReference>
<reference evidence="11 12" key="1">
    <citation type="journal article" date="2015" name="Genome Announc.">
        <title>Draft Genome Sequences of Marine Isolates of Thalassomonas viridans and Thalassomonas actiniarum.</title>
        <authorList>
            <person name="Olonade I."/>
            <person name="van Zyl L.J."/>
            <person name="Trindade M."/>
        </authorList>
    </citation>
    <scope>NUCLEOTIDE SEQUENCE [LARGE SCALE GENOMIC DNA]</scope>
    <source>
        <strain evidence="11 12">A5K-106</strain>
    </source>
</reference>
<dbReference type="PIRSF" id="PIRSF026671">
    <property type="entry name" value="AA_dipeptidase"/>
    <property type="match status" value="1"/>
</dbReference>
<protein>
    <recommendedName>
        <fullName evidence="9 10">D-alanyl-D-alanine dipeptidase</fullName>
        <shortName evidence="9 10">D-Ala-D-Ala dipeptidase</shortName>
        <ecNumber evidence="9 10">3.4.13.22</ecNumber>
    </recommendedName>
</protein>
<evidence type="ECO:0000256" key="10">
    <source>
        <dbReference type="PIRNR" id="PIRNR026671"/>
    </source>
</evidence>
<feature type="binding site" evidence="9">
    <location>
        <position position="205"/>
    </location>
    <ligand>
        <name>Zn(2+)</name>
        <dbReference type="ChEBI" id="CHEBI:29105"/>
        <note>catalytic</note>
    </ligand>
</feature>
<keyword evidence="7 9" id="KW-0482">Metalloprotease</keyword>
<dbReference type="HAMAP" id="MF_01924">
    <property type="entry name" value="A_A_dipeptidase"/>
    <property type="match status" value="1"/>
</dbReference>
<dbReference type="GO" id="GO:0008270">
    <property type="term" value="F:zinc ion binding"/>
    <property type="evidence" value="ECO:0007669"/>
    <property type="project" value="UniProtKB-UniRule"/>
</dbReference>
<dbReference type="EMBL" id="CP059735">
    <property type="protein sequence ID" value="WDE01864.1"/>
    <property type="molecule type" value="Genomic_DNA"/>
</dbReference>
<keyword evidence="8 10" id="KW-0961">Cell wall biogenesis/degradation</keyword>
<comment type="catalytic activity">
    <reaction evidence="1 9 10">
        <text>D-alanyl-D-alanine + H2O = 2 D-alanine</text>
        <dbReference type="Rhea" id="RHEA:20661"/>
        <dbReference type="ChEBI" id="CHEBI:15377"/>
        <dbReference type="ChEBI" id="CHEBI:57416"/>
        <dbReference type="ChEBI" id="CHEBI:57822"/>
        <dbReference type="EC" id="3.4.13.22"/>
    </reaction>
</comment>
<dbReference type="GO" id="GO:0008237">
    <property type="term" value="F:metallopeptidase activity"/>
    <property type="evidence" value="ECO:0007669"/>
    <property type="project" value="UniProtKB-KW"/>
</dbReference>
<sequence>MLVFSCICFTVSAGQEKSGIPTGFVDLEQLIPTLEVELRYYGKDNFVGEAIPGYNKPKAILTKKAATALKQAQEELLKFGLGLKVYDAYRPQRAVDFFVRWAEDLKNTKMKQRYYPQVAKKDLFTHGYIAAKSGHSRGSTVDVTLVSLIGGKATELDMGTTWDYFSVKSWPANLALSAQQRANRMLLQQVMLRQGFKFLEEEWWHFTLQGEPFSEQYFDFAIE</sequence>
<dbReference type="CDD" id="cd14817">
    <property type="entry name" value="D-Ala-D-Ala_dipeptidase_VanX"/>
    <property type="match status" value="1"/>
</dbReference>
<evidence type="ECO:0000256" key="8">
    <source>
        <dbReference type="ARBA" id="ARBA00023316"/>
    </source>
</evidence>
<dbReference type="EC" id="3.4.13.22" evidence="9 10"/>
<feature type="active site" description="Proton donor/acceptor" evidence="9">
    <location>
        <position position="202"/>
    </location>
</feature>
<name>A0AAE9YWV7_9GAMM</name>
<keyword evidence="4 9" id="KW-0378">Hydrolase</keyword>
<evidence type="ECO:0000256" key="4">
    <source>
        <dbReference type="ARBA" id="ARBA00022801"/>
    </source>
</evidence>
<feature type="binding site" evidence="9">
    <location>
        <position position="135"/>
    </location>
    <ligand>
        <name>Zn(2+)</name>
        <dbReference type="ChEBI" id="CHEBI:29105"/>
        <note>catalytic</note>
    </ligand>
</feature>
<dbReference type="GO" id="GO:0160237">
    <property type="term" value="F:D-Ala-D-Ala dipeptidase activity"/>
    <property type="evidence" value="ECO:0007669"/>
    <property type="project" value="UniProtKB-EC"/>
</dbReference>
<dbReference type="GO" id="GO:0006508">
    <property type="term" value="P:proteolysis"/>
    <property type="evidence" value="ECO:0007669"/>
    <property type="project" value="UniProtKB-KW"/>
</dbReference>
<reference evidence="11 12" key="2">
    <citation type="journal article" date="2022" name="Mar. Drugs">
        <title>Bioassay-Guided Fractionation Leads to the Detection of Cholic Acid Generated by the Rare Thalassomonas sp.</title>
        <authorList>
            <person name="Pheiffer F."/>
            <person name="Schneider Y.K."/>
            <person name="Hansen E.H."/>
            <person name="Andersen J.H."/>
            <person name="Isaksson J."/>
            <person name="Busche T."/>
            <person name="R C."/>
            <person name="Kalinowski J."/>
            <person name="Zyl L.V."/>
            <person name="Trindade M."/>
        </authorList>
    </citation>
    <scope>NUCLEOTIDE SEQUENCE [LARGE SCALE GENOMIC DNA]</scope>
    <source>
        <strain evidence="11 12">A5K-106</strain>
    </source>
</reference>
<comment type="similarity">
    <text evidence="9 10">Belongs to the peptidase M15D family.</text>
</comment>
<evidence type="ECO:0000256" key="6">
    <source>
        <dbReference type="ARBA" id="ARBA00022997"/>
    </source>
</evidence>
<dbReference type="Proteomes" id="UP000032568">
    <property type="component" value="Chromosome"/>
</dbReference>
<keyword evidence="5 9" id="KW-0862">Zinc</keyword>
<evidence type="ECO:0000256" key="3">
    <source>
        <dbReference type="ARBA" id="ARBA00022723"/>
    </source>
</evidence>
<dbReference type="KEGG" id="tact:SG35_012410"/>
<evidence type="ECO:0000256" key="7">
    <source>
        <dbReference type="ARBA" id="ARBA00023049"/>
    </source>
</evidence>
<keyword evidence="3 9" id="KW-0479">Metal-binding</keyword>
<evidence type="ECO:0000256" key="1">
    <source>
        <dbReference type="ARBA" id="ARBA00001362"/>
    </source>
</evidence>
<comment type="cofactor">
    <cofactor evidence="9">
        <name>Zn(2+)</name>
        <dbReference type="ChEBI" id="CHEBI:29105"/>
    </cofactor>
    <text evidence="9">Binds 1 zinc ion per subunit.</text>
</comment>
<keyword evidence="2 9" id="KW-0645">Protease</keyword>
<evidence type="ECO:0000313" key="11">
    <source>
        <dbReference type="EMBL" id="WDE01864.1"/>
    </source>
</evidence>
<dbReference type="SUPFAM" id="SSF55166">
    <property type="entry name" value="Hedgehog/DD-peptidase"/>
    <property type="match status" value="1"/>
</dbReference>
<keyword evidence="6 9" id="KW-0224">Dipeptidase</keyword>
<gene>
    <name evidence="9" type="primary">ddpX</name>
    <name evidence="11" type="ORF">SG35_012410</name>
</gene>
<evidence type="ECO:0000256" key="2">
    <source>
        <dbReference type="ARBA" id="ARBA00022670"/>
    </source>
</evidence>
<feature type="site" description="Transition state stabilizer" evidence="9">
    <location>
        <position position="90"/>
    </location>
</feature>
<evidence type="ECO:0000313" key="12">
    <source>
        <dbReference type="Proteomes" id="UP000032568"/>
    </source>
</evidence>
<dbReference type="PANTHER" id="PTHR43126:SF1">
    <property type="entry name" value="D-ALANYL-D-ALANINE DIPEPTIDASE"/>
    <property type="match status" value="1"/>
</dbReference>
<dbReference type="AlphaFoldDB" id="A0AAE9YWV7"/>
<proteinExistence type="inferred from homology"/>
<dbReference type="Pfam" id="PF01427">
    <property type="entry name" value="Peptidase_M15"/>
    <property type="match status" value="1"/>
</dbReference>
<evidence type="ECO:0000256" key="5">
    <source>
        <dbReference type="ARBA" id="ARBA00022833"/>
    </source>
</evidence>
<evidence type="ECO:0000256" key="9">
    <source>
        <dbReference type="HAMAP-Rule" id="MF_01924"/>
    </source>
</evidence>
<feature type="binding site" evidence="9">
    <location>
        <position position="142"/>
    </location>
    <ligand>
        <name>Zn(2+)</name>
        <dbReference type="ChEBI" id="CHEBI:29105"/>
        <note>catalytic</note>
    </ligand>
</feature>